<accession>A0A226D3V8</accession>
<evidence type="ECO:0000256" key="1">
    <source>
        <dbReference type="SAM" id="MobiDB-lite"/>
    </source>
</evidence>
<dbReference type="SMART" id="SM00355">
    <property type="entry name" value="ZnF_C2H2"/>
    <property type="match status" value="3"/>
</dbReference>
<feature type="domain" description="C2H2-type" evidence="2">
    <location>
        <begin position="111"/>
        <end position="132"/>
    </location>
</feature>
<dbReference type="OrthoDB" id="6077919at2759"/>
<feature type="compositionally biased region" description="Polar residues" evidence="1">
    <location>
        <begin position="22"/>
        <end position="35"/>
    </location>
</feature>
<dbReference type="EMBL" id="LNIX01000037">
    <property type="protein sequence ID" value="OXA39750.1"/>
    <property type="molecule type" value="Genomic_DNA"/>
</dbReference>
<name>A0A226D3V8_FOLCA</name>
<proteinExistence type="predicted"/>
<gene>
    <name evidence="3" type="ORF">Fcan01_25499</name>
</gene>
<feature type="compositionally biased region" description="Low complexity" evidence="1">
    <location>
        <begin position="1"/>
        <end position="12"/>
    </location>
</feature>
<reference evidence="3 4" key="1">
    <citation type="submission" date="2015-12" db="EMBL/GenBank/DDBJ databases">
        <title>The genome of Folsomia candida.</title>
        <authorList>
            <person name="Faddeeva A."/>
            <person name="Derks M.F."/>
            <person name="Anvar Y."/>
            <person name="Smit S."/>
            <person name="Van Straalen N."/>
            <person name="Roelofs D."/>
        </authorList>
    </citation>
    <scope>NUCLEOTIDE SEQUENCE [LARGE SCALE GENOMIC DNA]</scope>
    <source>
        <strain evidence="3 4">VU population</strain>
        <tissue evidence="3">Whole body</tissue>
    </source>
</reference>
<feature type="region of interest" description="Disordered" evidence="1">
    <location>
        <begin position="212"/>
        <end position="256"/>
    </location>
</feature>
<evidence type="ECO:0000313" key="4">
    <source>
        <dbReference type="Proteomes" id="UP000198287"/>
    </source>
</evidence>
<organism evidence="3 4">
    <name type="scientific">Folsomia candida</name>
    <name type="common">Springtail</name>
    <dbReference type="NCBI Taxonomy" id="158441"/>
    <lineage>
        <taxon>Eukaryota</taxon>
        <taxon>Metazoa</taxon>
        <taxon>Ecdysozoa</taxon>
        <taxon>Arthropoda</taxon>
        <taxon>Hexapoda</taxon>
        <taxon>Collembola</taxon>
        <taxon>Entomobryomorpha</taxon>
        <taxon>Isotomoidea</taxon>
        <taxon>Isotomidae</taxon>
        <taxon>Proisotominae</taxon>
        <taxon>Folsomia</taxon>
    </lineage>
</organism>
<comment type="caution">
    <text evidence="3">The sequence shown here is derived from an EMBL/GenBank/DDBJ whole genome shotgun (WGS) entry which is preliminary data.</text>
</comment>
<dbReference type="Proteomes" id="UP000198287">
    <property type="component" value="Unassembled WGS sequence"/>
</dbReference>
<feature type="compositionally biased region" description="Polar residues" evidence="1">
    <location>
        <begin position="221"/>
        <end position="237"/>
    </location>
</feature>
<dbReference type="PROSITE" id="PS00028">
    <property type="entry name" value="ZINC_FINGER_C2H2_1"/>
    <property type="match status" value="1"/>
</dbReference>
<evidence type="ECO:0000313" key="3">
    <source>
        <dbReference type="EMBL" id="OXA39750.1"/>
    </source>
</evidence>
<evidence type="ECO:0000259" key="2">
    <source>
        <dbReference type="PROSITE" id="PS00028"/>
    </source>
</evidence>
<protein>
    <recommendedName>
        <fullName evidence="2">C2H2-type domain-containing protein</fullName>
    </recommendedName>
</protein>
<feature type="region of interest" description="Disordered" evidence="1">
    <location>
        <begin position="1"/>
        <end position="35"/>
    </location>
</feature>
<keyword evidence="4" id="KW-1185">Reference proteome</keyword>
<sequence>MGSTSSTSTTSTKASGKPTLVMDSQNFLPPDTSKSSLSEINVQLKSHVPIIVKFRRSGGSIWIQTENTPTTMPRAPPPPKISKMPSLPPKISLETPRFQNAKQLVDLIQTCRICDKSFRSRRDGVDHQRKEHNLRHCPVCFDTISRQGIDFKEHLKMYHVLEEDKELLSCPFCLAEQNCEGLYRHISWSHLIPVEVNIANREATYPVMSTPHGNEHHVSTWEGSGPSQNHPKFLPNQTSPPNPAYRKPGPASKTGRIFNQGTSLMSFDDLSPSSSLQEMVHKEAHGPMSAYPVEQTTTVRTKIIAKKLYVHMYQAINAV</sequence>
<dbReference type="InterPro" id="IPR013087">
    <property type="entry name" value="Znf_C2H2_type"/>
</dbReference>
<dbReference type="AlphaFoldDB" id="A0A226D3V8"/>